<dbReference type="OrthoDB" id="9798386at2"/>
<keyword evidence="9" id="KW-1185">Reference proteome</keyword>
<sequence>MIKWKKAWFLESERMIDPSLRFELQHIRTRSVDAEQASIPVIVQLKEETDEQFVHELYELCAERSCNAVDGYLSLLSGFYGRIHPETIRSLSEYDQVAHIFYDRKVQLFLDVAKKTTGSLDVQLQKGLTGKGVTIVIIDTGIHPHKDLIEPKNRIIGFHDLIHGKKAPYDDQGHGTHCAGSAAGNGRLSQGLYMGAAPEANLVGIKALDAEGGGSLSNVIRGIEWCVKKRDEYGIRIISLSLGSPATMPYRQDPLAQAAEKAWHHGIVVVAAAGNEGPYAGTISTPGNDPVIITVGAADDKNTKSHQDDEIAPFSSRGPTPDGLVKPDIYAPGADICSLNVRGSILDQQLPENKVNDDYIRLSGTSMATPFLAGVIAQLLEANSQLSPNDIKCILTNTSKEIKGDQAGFIDVKKAVKLAKQYVKFQKNFTHP</sequence>
<dbReference type="Gene3D" id="3.40.50.200">
    <property type="entry name" value="Peptidase S8/S53 domain"/>
    <property type="match status" value="1"/>
</dbReference>
<organism evidence="8 9">
    <name type="scientific">Thermoflavimicrobium daqui</name>
    <dbReference type="NCBI Taxonomy" id="2137476"/>
    <lineage>
        <taxon>Bacteria</taxon>
        <taxon>Bacillati</taxon>
        <taxon>Bacillota</taxon>
        <taxon>Bacilli</taxon>
        <taxon>Bacillales</taxon>
        <taxon>Thermoactinomycetaceae</taxon>
        <taxon>Thermoflavimicrobium</taxon>
    </lineage>
</organism>
<reference evidence="8 9" key="1">
    <citation type="submission" date="2018-06" db="EMBL/GenBank/DDBJ databases">
        <title>Thermoflavimicrobium daqus sp. nov., a thermophilic microbe isolated from Moutai-flavour Daqu.</title>
        <authorList>
            <person name="Wang X."/>
            <person name="Zhou H."/>
        </authorList>
    </citation>
    <scope>NUCLEOTIDE SEQUENCE [LARGE SCALE GENOMIC DNA]</scope>
    <source>
        <strain evidence="8 9">FBKL4.011</strain>
    </source>
</reference>
<dbReference type="EMBL" id="QJKK01000004">
    <property type="protein sequence ID" value="RAL24338.1"/>
    <property type="molecule type" value="Genomic_DNA"/>
</dbReference>
<dbReference type="Proteomes" id="UP000251213">
    <property type="component" value="Unassembled WGS sequence"/>
</dbReference>
<evidence type="ECO:0000256" key="4">
    <source>
        <dbReference type="ARBA" id="ARBA00022825"/>
    </source>
</evidence>
<dbReference type="GO" id="GO:0004252">
    <property type="term" value="F:serine-type endopeptidase activity"/>
    <property type="evidence" value="ECO:0007669"/>
    <property type="project" value="UniProtKB-UniRule"/>
</dbReference>
<evidence type="ECO:0000256" key="2">
    <source>
        <dbReference type="ARBA" id="ARBA00022670"/>
    </source>
</evidence>
<dbReference type="Pfam" id="PF00082">
    <property type="entry name" value="Peptidase_S8"/>
    <property type="match status" value="1"/>
</dbReference>
<dbReference type="InterPro" id="IPR023827">
    <property type="entry name" value="Peptidase_S8_Asp-AS"/>
</dbReference>
<dbReference type="RefSeq" id="WP_113658708.1">
    <property type="nucleotide sequence ID" value="NZ_KZ845666.1"/>
</dbReference>
<dbReference type="CDD" id="cd07487">
    <property type="entry name" value="Peptidases_S8_1"/>
    <property type="match status" value="1"/>
</dbReference>
<comment type="similarity">
    <text evidence="1 6">Belongs to the peptidase S8 family.</text>
</comment>
<dbReference type="GO" id="GO:0006508">
    <property type="term" value="P:proteolysis"/>
    <property type="evidence" value="ECO:0007669"/>
    <property type="project" value="UniProtKB-KW"/>
</dbReference>
<dbReference type="PANTHER" id="PTHR43806:SF65">
    <property type="entry name" value="SERINE PROTEASE APRX"/>
    <property type="match status" value="1"/>
</dbReference>
<keyword evidence="4 6" id="KW-0720">Serine protease</keyword>
<dbReference type="AlphaFoldDB" id="A0A364K4M4"/>
<name>A0A364K4M4_9BACL</name>
<keyword evidence="3 6" id="KW-0378">Hydrolase</keyword>
<evidence type="ECO:0000313" key="9">
    <source>
        <dbReference type="Proteomes" id="UP000251213"/>
    </source>
</evidence>
<feature type="active site" description="Charge relay system" evidence="5 6">
    <location>
        <position position="174"/>
    </location>
</feature>
<dbReference type="PANTHER" id="PTHR43806">
    <property type="entry name" value="PEPTIDASE S8"/>
    <property type="match status" value="1"/>
</dbReference>
<comment type="caution">
    <text evidence="8">The sequence shown here is derived from an EMBL/GenBank/DDBJ whole genome shotgun (WGS) entry which is preliminary data.</text>
</comment>
<feature type="active site" description="Charge relay system" evidence="5 6">
    <location>
        <position position="139"/>
    </location>
</feature>
<keyword evidence="2 6" id="KW-0645">Protease</keyword>
<evidence type="ECO:0000256" key="5">
    <source>
        <dbReference type="PIRSR" id="PIRSR615500-1"/>
    </source>
</evidence>
<evidence type="ECO:0000256" key="6">
    <source>
        <dbReference type="PROSITE-ProRule" id="PRU01240"/>
    </source>
</evidence>
<dbReference type="PROSITE" id="PS51892">
    <property type="entry name" value="SUBTILASE"/>
    <property type="match status" value="1"/>
</dbReference>
<dbReference type="SUPFAM" id="SSF52743">
    <property type="entry name" value="Subtilisin-like"/>
    <property type="match status" value="1"/>
</dbReference>
<dbReference type="InterPro" id="IPR050131">
    <property type="entry name" value="Peptidase_S8_subtilisin-like"/>
</dbReference>
<evidence type="ECO:0000313" key="8">
    <source>
        <dbReference type="EMBL" id="RAL24338.1"/>
    </source>
</evidence>
<evidence type="ECO:0000259" key="7">
    <source>
        <dbReference type="Pfam" id="PF00082"/>
    </source>
</evidence>
<proteinExistence type="inferred from homology"/>
<accession>A0A364K4M4</accession>
<evidence type="ECO:0000256" key="1">
    <source>
        <dbReference type="ARBA" id="ARBA00011073"/>
    </source>
</evidence>
<dbReference type="InterPro" id="IPR015500">
    <property type="entry name" value="Peptidase_S8_subtilisin-rel"/>
</dbReference>
<dbReference type="InterPro" id="IPR036852">
    <property type="entry name" value="Peptidase_S8/S53_dom_sf"/>
</dbReference>
<feature type="active site" description="Charge relay system" evidence="5 6">
    <location>
        <position position="366"/>
    </location>
</feature>
<gene>
    <name evidence="8" type="ORF">DL897_08400</name>
</gene>
<evidence type="ECO:0000256" key="3">
    <source>
        <dbReference type="ARBA" id="ARBA00022801"/>
    </source>
</evidence>
<feature type="domain" description="Peptidase S8/S53" evidence="7">
    <location>
        <begin position="130"/>
        <end position="401"/>
    </location>
</feature>
<protein>
    <submittedName>
        <fullName evidence="8">Serine protease</fullName>
    </submittedName>
</protein>
<dbReference type="PROSITE" id="PS00137">
    <property type="entry name" value="SUBTILASE_HIS"/>
    <property type="match status" value="1"/>
</dbReference>
<reference evidence="8 9" key="2">
    <citation type="submission" date="2018-06" db="EMBL/GenBank/DDBJ databases">
        <authorList>
            <person name="Zhirakovskaya E."/>
        </authorList>
    </citation>
    <scope>NUCLEOTIDE SEQUENCE [LARGE SCALE GENOMIC DNA]</scope>
    <source>
        <strain evidence="8 9">FBKL4.011</strain>
    </source>
</reference>
<dbReference type="InterPro" id="IPR000209">
    <property type="entry name" value="Peptidase_S8/S53_dom"/>
</dbReference>
<dbReference type="InterPro" id="IPR022398">
    <property type="entry name" value="Peptidase_S8_His-AS"/>
</dbReference>
<dbReference type="PROSITE" id="PS00136">
    <property type="entry name" value="SUBTILASE_ASP"/>
    <property type="match status" value="1"/>
</dbReference>
<dbReference type="PRINTS" id="PR00723">
    <property type="entry name" value="SUBTILISIN"/>
</dbReference>